<keyword evidence="1" id="KW-1133">Transmembrane helix</keyword>
<comment type="caution">
    <text evidence="3">The sequence shown here is derived from an EMBL/GenBank/DDBJ whole genome shotgun (WGS) entry which is preliminary data.</text>
</comment>
<proteinExistence type="predicted"/>
<feature type="signal peptide" evidence="2">
    <location>
        <begin position="1"/>
        <end position="21"/>
    </location>
</feature>
<dbReference type="Proteomes" id="UP001158050">
    <property type="component" value="Unassembled WGS sequence"/>
</dbReference>
<organism evidence="3 4">
    <name type="scientific">Epilithonimonas pallida</name>
    <dbReference type="NCBI Taxonomy" id="373671"/>
    <lineage>
        <taxon>Bacteria</taxon>
        <taxon>Pseudomonadati</taxon>
        <taxon>Bacteroidota</taxon>
        <taxon>Flavobacteriia</taxon>
        <taxon>Flavobacteriales</taxon>
        <taxon>Weeksellaceae</taxon>
        <taxon>Chryseobacterium group</taxon>
        <taxon>Epilithonimonas</taxon>
    </lineage>
</organism>
<evidence type="ECO:0008006" key="5">
    <source>
        <dbReference type="Google" id="ProtNLM"/>
    </source>
</evidence>
<dbReference type="EMBL" id="FXUO01000003">
    <property type="protein sequence ID" value="SMP91278.1"/>
    <property type="molecule type" value="Genomic_DNA"/>
</dbReference>
<feature type="chain" id="PRO_5045463845" description="HTH luxR-type domain-containing protein" evidence="2">
    <location>
        <begin position="22"/>
        <end position="180"/>
    </location>
</feature>
<accession>A0ABY1R1M5</accession>
<dbReference type="RefSeq" id="WP_283416069.1">
    <property type="nucleotide sequence ID" value="NZ_FXUO01000003.1"/>
</dbReference>
<keyword evidence="4" id="KW-1185">Reference proteome</keyword>
<dbReference type="InterPro" id="IPR016032">
    <property type="entry name" value="Sig_transdc_resp-reg_C-effctor"/>
</dbReference>
<keyword evidence="1" id="KW-0812">Transmembrane</keyword>
<feature type="transmembrane region" description="Helical" evidence="1">
    <location>
        <begin position="35"/>
        <end position="54"/>
    </location>
</feature>
<sequence length="180" mass="21035">MKKKLLILSFLLILTNIKAQAGIKTEIYKPQAVNVILISGIIFLVIFTGLFIYYKKKSSQVKTRQKEPVPEIIFLPAKEKRTIDSELNNVIELAKNNDKSFHIKFSELFPEFNQKLLEVNPQLTHSDLEYCALIKLKFDTKEIAIYKNTSISSVESKKYRIRKKLCIRTDENMYTWMINI</sequence>
<reference evidence="3 4" key="1">
    <citation type="submission" date="2017-05" db="EMBL/GenBank/DDBJ databases">
        <authorList>
            <person name="Varghese N."/>
            <person name="Submissions S."/>
        </authorList>
    </citation>
    <scope>NUCLEOTIDE SEQUENCE [LARGE SCALE GENOMIC DNA]</scope>
    <source>
        <strain evidence="3 4">DSM 18015</strain>
    </source>
</reference>
<keyword evidence="2" id="KW-0732">Signal</keyword>
<evidence type="ECO:0000313" key="4">
    <source>
        <dbReference type="Proteomes" id="UP001158050"/>
    </source>
</evidence>
<protein>
    <recommendedName>
        <fullName evidence="5">HTH luxR-type domain-containing protein</fullName>
    </recommendedName>
</protein>
<evidence type="ECO:0000313" key="3">
    <source>
        <dbReference type="EMBL" id="SMP91278.1"/>
    </source>
</evidence>
<dbReference type="InterPro" id="IPR036388">
    <property type="entry name" value="WH-like_DNA-bd_sf"/>
</dbReference>
<dbReference type="SUPFAM" id="SSF46894">
    <property type="entry name" value="C-terminal effector domain of the bipartite response regulators"/>
    <property type="match status" value="1"/>
</dbReference>
<evidence type="ECO:0000256" key="2">
    <source>
        <dbReference type="SAM" id="SignalP"/>
    </source>
</evidence>
<name>A0ABY1R1M5_9FLAO</name>
<dbReference type="Gene3D" id="1.10.10.10">
    <property type="entry name" value="Winged helix-like DNA-binding domain superfamily/Winged helix DNA-binding domain"/>
    <property type="match status" value="1"/>
</dbReference>
<keyword evidence="1" id="KW-0472">Membrane</keyword>
<gene>
    <name evidence="3" type="ORF">SAMN05421679_1032</name>
</gene>
<evidence type="ECO:0000256" key="1">
    <source>
        <dbReference type="SAM" id="Phobius"/>
    </source>
</evidence>